<reference evidence="1" key="2">
    <citation type="journal article" date="2014" name="ISME J.">
        <title>Microbial stratification in low pH oxic and suboxic macroscopic growths along an acid mine drainage.</title>
        <authorList>
            <person name="Mendez-Garcia C."/>
            <person name="Mesa V."/>
            <person name="Sprenger R.R."/>
            <person name="Richter M."/>
            <person name="Diez M.S."/>
            <person name="Solano J."/>
            <person name="Bargiela R."/>
            <person name="Golyshina O.V."/>
            <person name="Manteca A."/>
            <person name="Ramos J.L."/>
            <person name="Gallego J.R."/>
            <person name="Llorente I."/>
            <person name="Martins Dos Santos V.A."/>
            <person name="Jensen O.N."/>
            <person name="Pelaez A.I."/>
            <person name="Sanchez J."/>
            <person name="Ferrer M."/>
        </authorList>
    </citation>
    <scope>NUCLEOTIDE SEQUENCE</scope>
</reference>
<gene>
    <name evidence="1" type="ORF">B1A_04957</name>
</gene>
<name>T1BU94_9ZZZZ</name>
<comment type="caution">
    <text evidence="1">The sequence shown here is derived from an EMBL/GenBank/DDBJ whole genome shotgun (WGS) entry which is preliminary data.</text>
</comment>
<protein>
    <submittedName>
        <fullName evidence="1">Uncharacterized protein</fullName>
    </submittedName>
</protein>
<sequence length="80" mass="8691">DAKELFNEAVLRTMEGARGGNGGRRWPKQRVPFVAYMIMTMLSIADGSRNSHAVSMTDRLGGIALPGDAAEDVLELSRPM</sequence>
<organism evidence="1">
    <name type="scientific">mine drainage metagenome</name>
    <dbReference type="NCBI Taxonomy" id="410659"/>
    <lineage>
        <taxon>unclassified sequences</taxon>
        <taxon>metagenomes</taxon>
        <taxon>ecological metagenomes</taxon>
    </lineage>
</organism>
<dbReference type="AlphaFoldDB" id="T1BU94"/>
<accession>T1BU94</accession>
<dbReference type="EMBL" id="AUZX01003609">
    <property type="protein sequence ID" value="EQD73432.1"/>
    <property type="molecule type" value="Genomic_DNA"/>
</dbReference>
<evidence type="ECO:0000313" key="1">
    <source>
        <dbReference type="EMBL" id="EQD73432.1"/>
    </source>
</evidence>
<feature type="non-terminal residue" evidence="1">
    <location>
        <position position="1"/>
    </location>
</feature>
<reference evidence="1" key="1">
    <citation type="submission" date="2013-08" db="EMBL/GenBank/DDBJ databases">
        <authorList>
            <person name="Mendez C."/>
            <person name="Richter M."/>
            <person name="Ferrer M."/>
            <person name="Sanchez J."/>
        </authorList>
    </citation>
    <scope>NUCLEOTIDE SEQUENCE</scope>
</reference>
<proteinExistence type="predicted"/>